<dbReference type="GO" id="GO:0051082">
    <property type="term" value="F:unfolded protein binding"/>
    <property type="evidence" value="ECO:0007669"/>
    <property type="project" value="UniProtKB-UniRule"/>
</dbReference>
<evidence type="ECO:0000313" key="10">
    <source>
        <dbReference type="EMBL" id="TFW15014.1"/>
    </source>
</evidence>
<feature type="coiled-coil region" evidence="8">
    <location>
        <begin position="329"/>
        <end position="356"/>
    </location>
</feature>
<evidence type="ECO:0000259" key="9">
    <source>
        <dbReference type="PROSITE" id="PS50198"/>
    </source>
</evidence>
<dbReference type="PROSITE" id="PS50198">
    <property type="entry name" value="PPIC_PPIASE_2"/>
    <property type="match status" value="2"/>
</dbReference>
<evidence type="ECO:0000256" key="5">
    <source>
        <dbReference type="ARBA" id="ARBA00023186"/>
    </source>
</evidence>
<evidence type="ECO:0000256" key="3">
    <source>
        <dbReference type="ARBA" id="ARBA00022764"/>
    </source>
</evidence>
<dbReference type="Gene3D" id="3.10.50.40">
    <property type="match status" value="2"/>
</dbReference>
<dbReference type="OrthoDB" id="14196at2"/>
<dbReference type="InterPro" id="IPR023034">
    <property type="entry name" value="PPIase_SurA"/>
</dbReference>
<dbReference type="GO" id="GO:0043165">
    <property type="term" value="P:Gram-negative-bacterium-type cell outer membrane assembly"/>
    <property type="evidence" value="ECO:0007669"/>
    <property type="project" value="InterPro"/>
</dbReference>
<keyword evidence="11" id="KW-1185">Reference proteome</keyword>
<comment type="catalytic activity">
    <reaction evidence="7">
        <text>[protein]-peptidylproline (omega=180) = [protein]-peptidylproline (omega=0)</text>
        <dbReference type="Rhea" id="RHEA:16237"/>
        <dbReference type="Rhea" id="RHEA-COMP:10747"/>
        <dbReference type="Rhea" id="RHEA-COMP:10748"/>
        <dbReference type="ChEBI" id="CHEBI:83833"/>
        <dbReference type="ChEBI" id="CHEBI:83834"/>
        <dbReference type="EC" id="5.2.1.8"/>
    </reaction>
</comment>
<dbReference type="InterPro" id="IPR046357">
    <property type="entry name" value="PPIase_dom_sf"/>
</dbReference>
<keyword evidence="4 7" id="KW-0697">Rotamase</keyword>
<dbReference type="EC" id="5.2.1.8" evidence="7"/>
<evidence type="ECO:0000256" key="1">
    <source>
        <dbReference type="ARBA" id="ARBA00022729"/>
    </source>
</evidence>
<reference evidence="10 11" key="1">
    <citation type="submission" date="2019-03" db="EMBL/GenBank/DDBJ databases">
        <title>Draft Genome Sequence of Massilia arenosa sp. nov., a Novel Massilia Species Isolated from a Sandy-loam Maize Soil.</title>
        <authorList>
            <person name="Raths R."/>
            <person name="Peta V."/>
            <person name="Bucking H."/>
        </authorList>
    </citation>
    <scope>NUCLEOTIDE SEQUENCE [LARGE SCALE GENOMIC DNA]</scope>
    <source>
        <strain evidence="10 11">MC02</strain>
    </source>
</reference>
<evidence type="ECO:0000313" key="11">
    <source>
        <dbReference type="Proteomes" id="UP000298438"/>
    </source>
</evidence>
<feature type="domain" description="PpiC" evidence="9">
    <location>
        <begin position="311"/>
        <end position="410"/>
    </location>
</feature>
<feature type="domain" description="PpiC" evidence="9">
    <location>
        <begin position="196"/>
        <end position="297"/>
    </location>
</feature>
<dbReference type="InterPro" id="IPR027304">
    <property type="entry name" value="Trigger_fact/SurA_dom_sf"/>
</dbReference>
<dbReference type="GO" id="GO:0050821">
    <property type="term" value="P:protein stabilization"/>
    <property type="evidence" value="ECO:0007669"/>
    <property type="project" value="InterPro"/>
</dbReference>
<dbReference type="InterPro" id="IPR015391">
    <property type="entry name" value="SurA_N"/>
</dbReference>
<dbReference type="PANTHER" id="PTHR47637">
    <property type="entry name" value="CHAPERONE SURA"/>
    <property type="match status" value="1"/>
</dbReference>
<dbReference type="GO" id="GO:0030288">
    <property type="term" value="C:outer membrane-bounded periplasmic space"/>
    <property type="evidence" value="ECO:0007669"/>
    <property type="project" value="InterPro"/>
</dbReference>
<dbReference type="SUPFAM" id="SSF109998">
    <property type="entry name" value="Triger factor/SurA peptide-binding domain-like"/>
    <property type="match status" value="1"/>
</dbReference>
<comment type="function">
    <text evidence="7">Chaperone involved in the correct folding and assembly of outer membrane proteins. Recognizes specific patterns of aromatic residues and the orientation of their side chains, which are found more frequently in integral outer membrane proteins. May act in both early periplasmic and late outer membrane-associated steps of protein maturation.</text>
</comment>
<gene>
    <name evidence="7" type="primary">surA</name>
    <name evidence="10" type="ORF">E4L96_18580</name>
</gene>
<keyword evidence="1 7" id="KW-0732">Signal</keyword>
<evidence type="ECO:0000256" key="8">
    <source>
        <dbReference type="SAM" id="Coils"/>
    </source>
</evidence>
<dbReference type="GO" id="GO:0006457">
    <property type="term" value="P:protein folding"/>
    <property type="evidence" value="ECO:0007669"/>
    <property type="project" value="UniProtKB-UniRule"/>
</dbReference>
<evidence type="ECO:0000256" key="6">
    <source>
        <dbReference type="ARBA" id="ARBA00023235"/>
    </source>
</evidence>
<dbReference type="HAMAP" id="MF_01183">
    <property type="entry name" value="Chaperone_SurA"/>
    <property type="match status" value="1"/>
</dbReference>
<proteinExistence type="inferred from homology"/>
<name>A0A4Y9S112_9BURK</name>
<dbReference type="Pfam" id="PF00639">
    <property type="entry name" value="Rotamase"/>
    <property type="match status" value="2"/>
</dbReference>
<dbReference type="InterPro" id="IPR050280">
    <property type="entry name" value="OMP_Chaperone_SurA"/>
</dbReference>
<dbReference type="PANTHER" id="PTHR47637:SF1">
    <property type="entry name" value="CHAPERONE SURA"/>
    <property type="match status" value="1"/>
</dbReference>
<dbReference type="GO" id="GO:0003755">
    <property type="term" value="F:peptidyl-prolyl cis-trans isomerase activity"/>
    <property type="evidence" value="ECO:0007669"/>
    <property type="project" value="UniProtKB-UniRule"/>
</dbReference>
<protein>
    <recommendedName>
        <fullName evidence="7">Chaperone SurA</fullName>
    </recommendedName>
    <alternativeName>
        <fullName evidence="7">Peptidyl-prolyl cis-trans isomerase SurA</fullName>
        <shortName evidence="7">PPIase SurA</shortName>
        <ecNumber evidence="7">5.2.1.8</ecNumber>
    </alternativeName>
    <alternativeName>
        <fullName evidence="7">Rotamase SurA</fullName>
    </alternativeName>
</protein>
<comment type="caution">
    <text evidence="10">The sequence shown here is derived from an EMBL/GenBank/DDBJ whole genome shotgun (WGS) entry which is preliminary data.</text>
</comment>
<evidence type="ECO:0000256" key="7">
    <source>
        <dbReference type="HAMAP-Rule" id="MF_01183"/>
    </source>
</evidence>
<dbReference type="AlphaFoldDB" id="A0A4Y9S112"/>
<evidence type="ECO:0000256" key="4">
    <source>
        <dbReference type="ARBA" id="ARBA00023110"/>
    </source>
</evidence>
<feature type="chain" id="PRO_5021520346" description="Chaperone SurA" evidence="7">
    <location>
        <begin position="22"/>
        <end position="459"/>
    </location>
</feature>
<dbReference type="SUPFAM" id="SSF54534">
    <property type="entry name" value="FKBP-like"/>
    <property type="match status" value="2"/>
</dbReference>
<dbReference type="InterPro" id="IPR000297">
    <property type="entry name" value="PPIase_PpiC"/>
</dbReference>
<dbReference type="Pfam" id="PF09312">
    <property type="entry name" value="SurA_N"/>
    <property type="match status" value="1"/>
</dbReference>
<dbReference type="Gene3D" id="1.10.4030.10">
    <property type="entry name" value="Porin chaperone SurA, peptide-binding domain"/>
    <property type="match status" value="1"/>
</dbReference>
<organism evidence="10 11">
    <name type="scientific">Zemynaea arenosa</name>
    <dbReference type="NCBI Taxonomy" id="2561931"/>
    <lineage>
        <taxon>Bacteria</taxon>
        <taxon>Pseudomonadati</taxon>
        <taxon>Pseudomonadota</taxon>
        <taxon>Betaproteobacteria</taxon>
        <taxon>Burkholderiales</taxon>
        <taxon>Oxalobacteraceae</taxon>
        <taxon>Telluria group</taxon>
        <taxon>Zemynaea</taxon>
    </lineage>
</organism>
<keyword evidence="6 7" id="KW-0413">Isomerase</keyword>
<feature type="signal peptide" evidence="7">
    <location>
        <begin position="1"/>
        <end position="21"/>
    </location>
</feature>
<keyword evidence="8" id="KW-0175">Coiled coil</keyword>
<keyword evidence="3 7" id="KW-0574">Periplasm</keyword>
<dbReference type="Proteomes" id="UP000298438">
    <property type="component" value="Unassembled WGS sequence"/>
</dbReference>
<dbReference type="RefSeq" id="WP_135208703.1">
    <property type="nucleotide sequence ID" value="NZ_SPVF01000236.1"/>
</dbReference>
<dbReference type="EMBL" id="SPVF01000236">
    <property type="protein sequence ID" value="TFW15014.1"/>
    <property type="molecule type" value="Genomic_DNA"/>
</dbReference>
<sequence length="459" mass="50666" precursor="true">MHQLKIAAALLCATLAGTAGAQSQPAAPAAAPAPAIKGFLPPASSSANVIDQIAVVVNDDIITKNELAARVADIVKRSRANNQPLPDEADLQRQVLEHMIVEKAQLQMAAEYGVKVDDATLDRTIARIAENQKVSVNDMRNQLEREGTTFASFREEIRNEIMMQRLREHEVDSKIQISDAEVDTFLAAEKAAAADAVEMNISQILIRIPDNATTDQINARKLRADEVMRQLRTGADFAKMAATYSDAPDALKGGEVGWRDPNRLPPIFATELGKLKPGQVTQPIKSSTGFHILKLVDKRSVAPQQTASAVVEQTHARHILIKPTPTLSAADARKKLAEIKAKIESKQATFEEMAKQFSTDNTAQKGGDLGWLSPGDTVPEFETVMNTLRPGQLSDVVESPFGLHIVEVLERKQDDQTKQKERMAARQVLFERKLAEASEDWARQIRDRAFVEYRMEELR</sequence>
<keyword evidence="2 7" id="KW-0677">Repeat</keyword>
<evidence type="ECO:0000256" key="2">
    <source>
        <dbReference type="ARBA" id="ARBA00022737"/>
    </source>
</evidence>
<comment type="domain">
    <text evidence="7">The PPIase activity resides only in the second parvulin domain. The N-terminal region and the C-terminal tail are necessary and sufficient for the chaperone activity of SurA. The PPIase activity is dispensable for SurA to function as a chaperone. The N-terminal region and the C-terminal tail are also required for porin recognition.</text>
</comment>
<keyword evidence="5 7" id="KW-0143">Chaperone</keyword>
<comment type="subcellular location">
    <subcellularLocation>
        <location evidence="7">Periplasm</location>
    </subcellularLocation>
    <text evidence="7">Is capable of associating with the outer membrane.</text>
</comment>
<dbReference type="GO" id="GO:0042277">
    <property type="term" value="F:peptide binding"/>
    <property type="evidence" value="ECO:0007669"/>
    <property type="project" value="InterPro"/>
</dbReference>
<accession>A0A4Y9S112</accession>